<evidence type="ECO:0000313" key="2">
    <source>
        <dbReference type="EMBL" id="AFZ49912.1"/>
    </source>
</evidence>
<feature type="compositionally biased region" description="Polar residues" evidence="1">
    <location>
        <begin position="242"/>
        <end position="256"/>
    </location>
</feature>
<dbReference type="HOGENOM" id="CLU_893477_0_0_3"/>
<dbReference type="EMBL" id="CP003944">
    <property type="protein sequence ID" value="AFZ49912.1"/>
    <property type="molecule type" value="Genomic_DNA"/>
</dbReference>
<keyword evidence="3" id="KW-1185">Reference proteome</keyword>
<evidence type="ECO:0000256" key="1">
    <source>
        <dbReference type="SAM" id="MobiDB-lite"/>
    </source>
</evidence>
<protein>
    <submittedName>
        <fullName evidence="2">Uncharacterized protein</fullName>
    </submittedName>
</protein>
<dbReference type="KEGG" id="dsl:Dacsa_1214"/>
<feature type="region of interest" description="Disordered" evidence="1">
    <location>
        <begin position="278"/>
        <end position="311"/>
    </location>
</feature>
<feature type="compositionally biased region" description="Basic and acidic residues" evidence="1">
    <location>
        <begin position="1"/>
        <end position="20"/>
    </location>
</feature>
<dbReference type="eggNOG" id="COG4372">
    <property type="taxonomic scope" value="Bacteria"/>
</dbReference>
<dbReference type="Gene3D" id="1.10.287.1490">
    <property type="match status" value="1"/>
</dbReference>
<feature type="region of interest" description="Disordered" evidence="1">
    <location>
        <begin position="208"/>
        <end position="260"/>
    </location>
</feature>
<dbReference type="RefSeq" id="WP_015228921.1">
    <property type="nucleotide sequence ID" value="NC_019780.1"/>
</dbReference>
<accession>K9YTS9</accession>
<dbReference type="STRING" id="13035.Dacsa_1214"/>
<feature type="compositionally biased region" description="Polar residues" evidence="1">
    <location>
        <begin position="38"/>
        <end position="51"/>
    </location>
</feature>
<dbReference type="OrthoDB" id="419021at2"/>
<name>K9YTS9_DACS8</name>
<dbReference type="PATRIC" id="fig|13035.3.peg.1363"/>
<gene>
    <name evidence="2" type="ORF">Dacsa_1214</name>
</gene>
<feature type="region of interest" description="Disordered" evidence="1">
    <location>
        <begin position="1"/>
        <end position="79"/>
    </location>
</feature>
<evidence type="ECO:0000313" key="3">
    <source>
        <dbReference type="Proteomes" id="UP000010482"/>
    </source>
</evidence>
<reference evidence="2" key="1">
    <citation type="submission" date="2012-04" db="EMBL/GenBank/DDBJ databases">
        <title>Finished genome of Dactylococcopsis salina PCC 8305.</title>
        <authorList>
            <consortium name="US DOE Joint Genome Institute"/>
            <person name="Gugger M."/>
            <person name="Coursin T."/>
            <person name="Rippka R."/>
            <person name="Tandeau De Marsac N."/>
            <person name="Huntemann M."/>
            <person name="Wei C.-L."/>
            <person name="Han J."/>
            <person name="Detter J.C."/>
            <person name="Han C."/>
            <person name="Tapia R."/>
            <person name="Daligault H."/>
            <person name="Chen A."/>
            <person name="Krypides N."/>
            <person name="Mavromatis K."/>
            <person name="Markowitz V."/>
            <person name="Szeto E."/>
            <person name="Ivanova N."/>
            <person name="Ovchinnikova G."/>
            <person name="Pagani I."/>
            <person name="Pati A."/>
            <person name="Goodwin L."/>
            <person name="Peters L."/>
            <person name="Pitluck S."/>
            <person name="Woyke T."/>
            <person name="Kerfeld C."/>
        </authorList>
    </citation>
    <scope>NUCLEOTIDE SEQUENCE [LARGE SCALE GENOMIC DNA]</scope>
    <source>
        <strain evidence="2">PCC 8305</strain>
    </source>
</reference>
<organism evidence="2 3">
    <name type="scientific">Dactylococcopsis salina (strain PCC 8305)</name>
    <name type="common">Myxobactron salinum</name>
    <dbReference type="NCBI Taxonomy" id="13035"/>
    <lineage>
        <taxon>Bacteria</taxon>
        <taxon>Bacillati</taxon>
        <taxon>Cyanobacteriota</taxon>
        <taxon>Cyanophyceae</taxon>
        <taxon>Nodosilineales</taxon>
        <taxon>Cymatolegaceae</taxon>
        <taxon>Dactylococcopsis</taxon>
    </lineage>
</organism>
<proteinExistence type="predicted"/>
<dbReference type="Proteomes" id="UP000010482">
    <property type="component" value="Chromosome"/>
</dbReference>
<dbReference type="AlphaFoldDB" id="K9YTS9"/>
<sequence length="311" mass="35992">MSEADTPKFSDSSLDDHDSFLVDDSIDELLSSLDDSPPENNETEINPQASSPEEETEPLQEQNHQLLHRNAQLQRELEATQAQLEQQQWRLKQAEDLNAQQNDELNAAYEQNLSLSQELKSCRTKIQHQEDKISQMSQQLTVSQQRVAQLERECALIQKQFQEQSYKLSQAEKQSRELSFRLQQQRRHTWQFKSALNKCLENNPQMKEEAFTPTPSTPSQPIPSWSSQNQKMSPPKEDATAMDTSPTEEQTSISENIQEEDWLEIQEQELDNIEMGISLPDWKGNQPAPMVTNHRKKRKSYASVELPNFIR</sequence>